<dbReference type="Gene3D" id="3.40.50.720">
    <property type="entry name" value="NAD(P)-binding Rossmann-like Domain"/>
    <property type="match status" value="1"/>
</dbReference>
<dbReference type="PANTHER" id="PTHR42879">
    <property type="entry name" value="3-OXOACYL-(ACYL-CARRIER-PROTEIN) REDUCTASE"/>
    <property type="match status" value="1"/>
</dbReference>
<dbReference type="Proteomes" id="UP001556040">
    <property type="component" value="Unassembled WGS sequence"/>
</dbReference>
<name>A0ABV3Q1L7_9BACL</name>
<organism evidence="2 3">
    <name type="scientific">Jeotgalibacillus marinus</name>
    <dbReference type="NCBI Taxonomy" id="86667"/>
    <lineage>
        <taxon>Bacteria</taxon>
        <taxon>Bacillati</taxon>
        <taxon>Bacillota</taxon>
        <taxon>Bacilli</taxon>
        <taxon>Bacillales</taxon>
        <taxon>Caryophanaceae</taxon>
        <taxon>Jeotgalibacillus</taxon>
    </lineage>
</organism>
<dbReference type="InterPro" id="IPR036291">
    <property type="entry name" value="NAD(P)-bd_dom_sf"/>
</dbReference>
<dbReference type="NCBIfam" id="NF047420">
    <property type="entry name" value="EF_P_mod_YmfI"/>
    <property type="match status" value="1"/>
</dbReference>
<dbReference type="Pfam" id="PF13561">
    <property type="entry name" value="adh_short_C2"/>
    <property type="match status" value="1"/>
</dbReference>
<sequence>MSKTVLVLGASGGIGRAIVRKLVRDGWIVYAHFHQNEQAILTLIKELGKQEDIFPIQADLTTKESVDHLISVVGAVDSIIHAGGMAFEGLLEETSDDVMEKLWNAHLFQPARLIRALLPDMRRREKSSIVFLSSIWGETGASNEVMYSAVKGAQIAFVKALGKELAPSRIRVNAVAPGAVDTSMLARFDDVDRQWIENDIPYGRMANPSEVAGAVVYLVSDDASYVTSHVLSVNGGWYA</sequence>
<comment type="similarity">
    <text evidence="1">Belongs to the short-chain dehydrogenases/reductases (SDR) family.</text>
</comment>
<accession>A0ABV3Q1L7</accession>
<comment type="caution">
    <text evidence="2">The sequence shown here is derived from an EMBL/GenBank/DDBJ whole genome shotgun (WGS) entry which is preliminary data.</text>
</comment>
<dbReference type="RefSeq" id="WP_367778721.1">
    <property type="nucleotide sequence ID" value="NZ_JBFMIA010000003.1"/>
</dbReference>
<dbReference type="InterPro" id="IPR050259">
    <property type="entry name" value="SDR"/>
</dbReference>
<protein>
    <submittedName>
        <fullName evidence="2">SDR family oxidoreductase</fullName>
    </submittedName>
</protein>
<dbReference type="EMBL" id="JBFMIA010000003">
    <property type="protein sequence ID" value="MEW9501240.1"/>
    <property type="molecule type" value="Genomic_DNA"/>
</dbReference>
<dbReference type="InterPro" id="IPR002347">
    <property type="entry name" value="SDR_fam"/>
</dbReference>
<dbReference type="PANTHER" id="PTHR42879:SF2">
    <property type="entry name" value="3-OXOACYL-[ACYL-CARRIER-PROTEIN] REDUCTASE FABG"/>
    <property type="match status" value="1"/>
</dbReference>
<dbReference type="CDD" id="cd05233">
    <property type="entry name" value="SDR_c"/>
    <property type="match status" value="1"/>
</dbReference>
<gene>
    <name evidence="2" type="ORF">AB1471_05440</name>
</gene>
<keyword evidence="3" id="KW-1185">Reference proteome</keyword>
<dbReference type="SUPFAM" id="SSF51735">
    <property type="entry name" value="NAD(P)-binding Rossmann-fold domains"/>
    <property type="match status" value="1"/>
</dbReference>
<evidence type="ECO:0000313" key="3">
    <source>
        <dbReference type="Proteomes" id="UP001556040"/>
    </source>
</evidence>
<proteinExistence type="inferred from homology"/>
<dbReference type="PRINTS" id="PR00081">
    <property type="entry name" value="GDHRDH"/>
</dbReference>
<reference evidence="2 3" key="1">
    <citation type="journal article" date="1979" name="Int. J. Syst. Evol. Microbiol.">
        <title>Bacillus globisporus subsp. marinus subsp. nov.</title>
        <authorList>
            <person name="Liu H."/>
        </authorList>
    </citation>
    <scope>NUCLEOTIDE SEQUENCE [LARGE SCALE GENOMIC DNA]</scope>
    <source>
        <strain evidence="2 3">DSM 1297</strain>
    </source>
</reference>
<evidence type="ECO:0000313" key="2">
    <source>
        <dbReference type="EMBL" id="MEW9501240.1"/>
    </source>
</evidence>
<evidence type="ECO:0000256" key="1">
    <source>
        <dbReference type="ARBA" id="ARBA00006484"/>
    </source>
</evidence>